<dbReference type="Gene3D" id="1.20.5.2280">
    <property type="match status" value="1"/>
</dbReference>
<dbReference type="InterPro" id="IPR004244">
    <property type="entry name" value="Transposase_22"/>
</dbReference>
<sequence length="326" mass="37776">MGRHNGPNGSQKQKRVSDSDSSGGQNTLHDVRNVLSDSRRNLYGERTDVQGDIQRTSTPTQAPSRAPRVTFEADDHNPLPPPWADAIFNCVRSLTDKVDHIAKRLDKLENVESKVTSFEKNLADMRAEIKEGLKKTKEIVTMIEERTDHVEFQMGEMDDRVKSLESKNDQLKQDLADLKARSMRDNLVFSHIQEAENETPDVTERILRQFMGDKLKMSQEQVDSVKFDRVHRIAGQEKPRAIVVKFHEFKQRQDVKMRSKELKGTRFYINEQFPPEVHEQRKELLRVSLKSKRDEGHRVRLVYNKLYIDNVLYKPAATQPTRTVNT</sequence>
<feature type="coiled-coil region" evidence="1">
    <location>
        <begin position="91"/>
        <end position="128"/>
    </location>
</feature>
<comment type="caution">
    <text evidence="3">The sequence shown here is derived from an EMBL/GenBank/DDBJ whole genome shotgun (WGS) entry which is preliminary data.</text>
</comment>
<accession>A0AA89BYS0</accession>
<protein>
    <submittedName>
        <fullName evidence="3">Uncharacterized protein</fullName>
    </submittedName>
</protein>
<name>A0AA89BYS0_PINIB</name>
<evidence type="ECO:0000313" key="3">
    <source>
        <dbReference type="EMBL" id="KAK3099470.1"/>
    </source>
</evidence>
<dbReference type="PANTHER" id="PTHR11505">
    <property type="entry name" value="L1 TRANSPOSABLE ELEMENT-RELATED"/>
    <property type="match status" value="1"/>
</dbReference>
<evidence type="ECO:0000313" key="4">
    <source>
        <dbReference type="Proteomes" id="UP001186944"/>
    </source>
</evidence>
<feature type="compositionally biased region" description="Polar residues" evidence="2">
    <location>
        <begin position="19"/>
        <end position="28"/>
    </location>
</feature>
<gene>
    <name evidence="3" type="ORF">FSP39_004963</name>
</gene>
<feature type="compositionally biased region" description="Basic and acidic residues" evidence="2">
    <location>
        <begin position="29"/>
        <end position="49"/>
    </location>
</feature>
<reference evidence="3" key="1">
    <citation type="submission" date="2019-08" db="EMBL/GenBank/DDBJ databases">
        <title>The improved chromosome-level genome for the pearl oyster Pinctada fucata martensii using PacBio sequencing and Hi-C.</title>
        <authorList>
            <person name="Zheng Z."/>
        </authorList>
    </citation>
    <scope>NUCLEOTIDE SEQUENCE</scope>
    <source>
        <strain evidence="3">ZZ-2019</strain>
        <tissue evidence="3">Adductor muscle</tissue>
    </source>
</reference>
<feature type="region of interest" description="Disordered" evidence="2">
    <location>
        <begin position="1"/>
        <end position="68"/>
    </location>
</feature>
<feature type="compositionally biased region" description="Polar residues" evidence="2">
    <location>
        <begin position="53"/>
        <end position="63"/>
    </location>
</feature>
<feature type="coiled-coil region" evidence="1">
    <location>
        <begin position="154"/>
        <end position="181"/>
    </location>
</feature>
<evidence type="ECO:0000256" key="1">
    <source>
        <dbReference type="SAM" id="Coils"/>
    </source>
</evidence>
<proteinExistence type="predicted"/>
<dbReference type="AlphaFoldDB" id="A0AA89BYS0"/>
<dbReference type="Gene3D" id="3.30.70.1820">
    <property type="entry name" value="L1 transposable element, RRM domain"/>
    <property type="match status" value="1"/>
</dbReference>
<organism evidence="3 4">
    <name type="scientific">Pinctada imbricata</name>
    <name type="common">Atlantic pearl-oyster</name>
    <name type="synonym">Pinctada martensii</name>
    <dbReference type="NCBI Taxonomy" id="66713"/>
    <lineage>
        <taxon>Eukaryota</taxon>
        <taxon>Metazoa</taxon>
        <taxon>Spiralia</taxon>
        <taxon>Lophotrochozoa</taxon>
        <taxon>Mollusca</taxon>
        <taxon>Bivalvia</taxon>
        <taxon>Autobranchia</taxon>
        <taxon>Pteriomorphia</taxon>
        <taxon>Pterioida</taxon>
        <taxon>Pterioidea</taxon>
        <taxon>Pteriidae</taxon>
        <taxon>Pinctada</taxon>
    </lineage>
</organism>
<evidence type="ECO:0000256" key="2">
    <source>
        <dbReference type="SAM" id="MobiDB-lite"/>
    </source>
</evidence>
<dbReference type="Proteomes" id="UP001186944">
    <property type="component" value="Unassembled WGS sequence"/>
</dbReference>
<keyword evidence="4" id="KW-1185">Reference proteome</keyword>
<dbReference type="EMBL" id="VSWD01000006">
    <property type="protein sequence ID" value="KAK3099470.1"/>
    <property type="molecule type" value="Genomic_DNA"/>
</dbReference>
<keyword evidence="1" id="KW-0175">Coiled coil</keyword>